<accession>A0AAV1HUP1</accession>
<dbReference type="InterPro" id="IPR025638">
    <property type="entry name" value="DUF4336"/>
</dbReference>
<evidence type="ECO:0000313" key="3">
    <source>
        <dbReference type="Proteomes" id="UP001314263"/>
    </source>
</evidence>
<comment type="caution">
    <text evidence="2">The sequence shown here is derived from an EMBL/GenBank/DDBJ whole genome shotgun (WGS) entry which is preliminary data.</text>
</comment>
<keyword evidence="3" id="KW-1185">Reference proteome</keyword>
<dbReference type="Pfam" id="PF14234">
    <property type="entry name" value="DUF4336"/>
    <property type="match status" value="2"/>
</dbReference>
<dbReference type="AlphaFoldDB" id="A0AAV1HUP1"/>
<dbReference type="PANTHER" id="PTHR33835">
    <property type="entry name" value="YALI0C07656P"/>
    <property type="match status" value="1"/>
</dbReference>
<feature type="compositionally biased region" description="Low complexity" evidence="1">
    <location>
        <begin position="100"/>
        <end position="117"/>
    </location>
</feature>
<protein>
    <recommendedName>
        <fullName evidence="4">DUF4336 domain-containing protein</fullName>
    </recommendedName>
</protein>
<name>A0AAV1HUP1_9CHLO</name>
<dbReference type="PANTHER" id="PTHR33835:SF2">
    <property type="entry name" value="LYSINE-TRNA LIGASE"/>
    <property type="match status" value="1"/>
</dbReference>
<gene>
    <name evidence="2" type="ORF">CVIRNUC_001814</name>
</gene>
<proteinExistence type="predicted"/>
<sequence length="548" mass="60043">MRQIESGLLSVMESSLLTHYAPSSARRGQATNRSVEGPLMCPWLQCARSHSHHSLHNITRIKRRLQLTCSKHAATKQQAQGLQTLKRALQAALSSVWQAAPDSSSSSGSSKGSTGASKPMQGSRRSPEQGKYSRTGKQRGRPGQQHAGEAGSSTEQSKPAASDRGRFYWNITGFPFPLGPLLKRRTVRFEVERGSMWCFEQEQSLGGSNVSTNVRMTAIKLRSGGLFVHAPIAATKECIALVKELGCPVEHIVLPTFAVEHKLFVGPFARRFPSAKVHVAPRQWSWPLWLPVQFFGIFPDSVLVDNDSSAPWSEELEQKLFSSAVGIGPYVEMAFFHKRTRTLLTTDAVIFVPQQPPQVVNEDNLMDAGGPLPATVRTLSGGDRDESGNSISVEAQPQGRAQQLQLGWQRMALQILYFVPYDLLQPAASFSAISQKLLVSPVLKKLVFLNSPDESRRWIEDIAGNWDFKRIIPGHFAAPVQATPQDLRAAFSFVYSPAARPARDGLMGALSGLLGGSRTKTAAELPATDMRALDSLEDTLRKAGVLNK</sequence>
<organism evidence="2 3">
    <name type="scientific">Coccomyxa viridis</name>
    <dbReference type="NCBI Taxonomy" id="1274662"/>
    <lineage>
        <taxon>Eukaryota</taxon>
        <taxon>Viridiplantae</taxon>
        <taxon>Chlorophyta</taxon>
        <taxon>core chlorophytes</taxon>
        <taxon>Trebouxiophyceae</taxon>
        <taxon>Trebouxiophyceae incertae sedis</taxon>
        <taxon>Coccomyxaceae</taxon>
        <taxon>Coccomyxa</taxon>
    </lineage>
</organism>
<evidence type="ECO:0000313" key="2">
    <source>
        <dbReference type="EMBL" id="CAK0748106.1"/>
    </source>
</evidence>
<feature type="region of interest" description="Disordered" evidence="1">
    <location>
        <begin position="100"/>
        <end position="161"/>
    </location>
</feature>
<evidence type="ECO:0008006" key="4">
    <source>
        <dbReference type="Google" id="ProtNLM"/>
    </source>
</evidence>
<evidence type="ECO:0000256" key="1">
    <source>
        <dbReference type="SAM" id="MobiDB-lite"/>
    </source>
</evidence>
<dbReference type="EMBL" id="CAUYUE010000002">
    <property type="protein sequence ID" value="CAK0748106.1"/>
    <property type="molecule type" value="Genomic_DNA"/>
</dbReference>
<reference evidence="2 3" key="1">
    <citation type="submission" date="2023-10" db="EMBL/GenBank/DDBJ databases">
        <authorList>
            <person name="Maclean D."/>
            <person name="Macfadyen A."/>
        </authorList>
    </citation>
    <scope>NUCLEOTIDE SEQUENCE [LARGE SCALE GENOMIC DNA]</scope>
</reference>
<dbReference type="Proteomes" id="UP001314263">
    <property type="component" value="Unassembled WGS sequence"/>
</dbReference>